<dbReference type="EMBL" id="JBHTMY010000002">
    <property type="protein sequence ID" value="MFD1314745.1"/>
    <property type="molecule type" value="Genomic_DNA"/>
</dbReference>
<protein>
    <submittedName>
        <fullName evidence="2">SDR family oxidoreductase</fullName>
    </submittedName>
</protein>
<proteinExistence type="predicted"/>
<accession>A0ABW3Y005</accession>
<dbReference type="PANTHER" id="PTHR48079">
    <property type="entry name" value="PROTEIN YEEZ"/>
    <property type="match status" value="1"/>
</dbReference>
<dbReference type="InterPro" id="IPR021295">
    <property type="entry name" value="DUF2867"/>
</dbReference>
<keyword evidence="3" id="KW-1185">Reference proteome</keyword>
<dbReference type="InterPro" id="IPR016040">
    <property type="entry name" value="NAD(P)-bd_dom"/>
</dbReference>
<dbReference type="Pfam" id="PF13460">
    <property type="entry name" value="NAD_binding_10"/>
    <property type="match status" value="1"/>
</dbReference>
<sequence length="472" mass="53852">MKVLLTGATGYIGQRLLPELIQQGHEVICCVRDKQRFHAAKNLLDKIEVVEVDFLQKESLINLPEKADAAYYLLHSMSASEDYASLEQLCANNFVEVTKTMSLQQVIYLSGMVNEEVLSKHLSSRKAVEQILQKGNFHLTTLRAGIIIGSGSASFEIIRDLVEKLPVMVTPKWLNTRCQPIGIVDVIKFLTSSLFCEETYDKNFDIGGPDILTYKEMLLGYAKVRGLKRAIFTVPVMTPKLSSYWLYFVTSTSYKLASALVSSMKVEVVCRNNDLAKILHIDPIPYEEALKRTVHKIGENKIASSWKDAWVSGLMHDKIGDFSVVPEHGVFIDHREFPIKNREKVLENIWSIGGETGWYFGDWLWEIRGIMDKMVGGVGLRRGRTHKNELSTGDAIDFWRVLEADKEKGRLLLFAEMKLPGEAWLEFKIQDDVLHQTATFRPKGLWGRLYWYSVLPFHEIIFKTMAKRIAEQ</sequence>
<dbReference type="Gene3D" id="3.40.50.720">
    <property type="entry name" value="NAD(P)-binding Rossmann-like Domain"/>
    <property type="match status" value="1"/>
</dbReference>
<dbReference type="RefSeq" id="WP_377176646.1">
    <property type="nucleotide sequence ID" value="NZ_JBHTMY010000002.1"/>
</dbReference>
<dbReference type="Pfam" id="PF11066">
    <property type="entry name" value="DUF2867"/>
    <property type="match status" value="1"/>
</dbReference>
<dbReference type="SUPFAM" id="SSF51735">
    <property type="entry name" value="NAD(P)-binding Rossmann-fold domains"/>
    <property type="match status" value="1"/>
</dbReference>
<dbReference type="PANTHER" id="PTHR48079:SF6">
    <property type="entry name" value="NAD(P)-BINDING DOMAIN-CONTAINING PROTEIN-RELATED"/>
    <property type="match status" value="1"/>
</dbReference>
<dbReference type="InterPro" id="IPR036291">
    <property type="entry name" value="NAD(P)-bd_dom_sf"/>
</dbReference>
<name>A0ABW3Y005_9FLAO</name>
<evidence type="ECO:0000313" key="3">
    <source>
        <dbReference type="Proteomes" id="UP001597201"/>
    </source>
</evidence>
<organism evidence="2 3">
    <name type="scientific">Namhaeicola litoreus</name>
    <dbReference type="NCBI Taxonomy" id="1052145"/>
    <lineage>
        <taxon>Bacteria</taxon>
        <taxon>Pseudomonadati</taxon>
        <taxon>Bacteroidota</taxon>
        <taxon>Flavobacteriia</taxon>
        <taxon>Flavobacteriales</taxon>
        <taxon>Flavobacteriaceae</taxon>
        <taxon>Namhaeicola</taxon>
    </lineage>
</organism>
<evidence type="ECO:0000313" key="2">
    <source>
        <dbReference type="EMBL" id="MFD1314745.1"/>
    </source>
</evidence>
<evidence type="ECO:0000259" key="1">
    <source>
        <dbReference type="Pfam" id="PF13460"/>
    </source>
</evidence>
<gene>
    <name evidence="2" type="ORF">ACFQ39_03880</name>
</gene>
<comment type="caution">
    <text evidence="2">The sequence shown here is derived from an EMBL/GenBank/DDBJ whole genome shotgun (WGS) entry which is preliminary data.</text>
</comment>
<dbReference type="Proteomes" id="UP001597201">
    <property type="component" value="Unassembled WGS sequence"/>
</dbReference>
<reference evidence="3" key="1">
    <citation type="journal article" date="2019" name="Int. J. Syst. Evol. Microbiol.">
        <title>The Global Catalogue of Microorganisms (GCM) 10K type strain sequencing project: providing services to taxonomists for standard genome sequencing and annotation.</title>
        <authorList>
            <consortium name="The Broad Institute Genomics Platform"/>
            <consortium name="The Broad Institute Genome Sequencing Center for Infectious Disease"/>
            <person name="Wu L."/>
            <person name="Ma J."/>
        </authorList>
    </citation>
    <scope>NUCLEOTIDE SEQUENCE [LARGE SCALE GENOMIC DNA]</scope>
    <source>
        <strain evidence="3">CCUG 61485</strain>
    </source>
</reference>
<feature type="domain" description="NAD(P)-binding" evidence="1">
    <location>
        <begin position="7"/>
        <end position="144"/>
    </location>
</feature>
<dbReference type="InterPro" id="IPR051783">
    <property type="entry name" value="NAD(P)-dependent_oxidoreduct"/>
</dbReference>